<accession>A0A4U2YM13</accession>
<name>A0A4U2YM13_9ACTN</name>
<dbReference type="AlphaFoldDB" id="A0A4U2YM13"/>
<keyword evidence="2" id="KW-1185">Reference proteome</keyword>
<dbReference type="Proteomes" id="UP000307808">
    <property type="component" value="Unassembled WGS sequence"/>
</dbReference>
<reference evidence="1 2" key="1">
    <citation type="submission" date="2019-04" db="EMBL/GenBank/DDBJ databases">
        <authorList>
            <person name="Dong K."/>
        </authorList>
    </citation>
    <scope>NUCLEOTIDE SEQUENCE [LARGE SCALE GENOMIC DNA]</scope>
    <source>
        <strain evidence="2">dk3543</strain>
    </source>
</reference>
<evidence type="ECO:0000313" key="1">
    <source>
        <dbReference type="EMBL" id="TKI62276.1"/>
    </source>
</evidence>
<evidence type="ECO:0000313" key="2">
    <source>
        <dbReference type="Proteomes" id="UP000307808"/>
    </source>
</evidence>
<proteinExistence type="predicted"/>
<organism evidence="1 2">
    <name type="scientific">Nocardioides jishulii</name>
    <dbReference type="NCBI Taxonomy" id="2575440"/>
    <lineage>
        <taxon>Bacteria</taxon>
        <taxon>Bacillati</taxon>
        <taxon>Actinomycetota</taxon>
        <taxon>Actinomycetes</taxon>
        <taxon>Propionibacteriales</taxon>
        <taxon>Nocardioidaceae</taxon>
        <taxon>Nocardioides</taxon>
    </lineage>
</organism>
<comment type="caution">
    <text evidence="1">The sequence shown here is derived from an EMBL/GenBank/DDBJ whole genome shotgun (WGS) entry which is preliminary data.</text>
</comment>
<dbReference type="RefSeq" id="WP_137065545.1">
    <property type="nucleotide sequence ID" value="NZ_CP040748.1"/>
</dbReference>
<gene>
    <name evidence="1" type="ORF">FC770_07660</name>
</gene>
<sequence length="243" mass="25049">MNYTLNWAGAGYSFRPNATGAPTGAGLGTAPATLTTQGLTASQIAAAKPLVVTATNAFTGARMRGATSGSYQNMRVSPGNIGGLRSRGLTLLQDLGTSSSSHGATSLVRQGHSQVLTLGFNRPVKNLQFTVTDIDSANGQYQDRLIVSGTRTFTFASALTGNGTPATTQAATASTWPFRNTGTNSSYDPATSGAGNVTVNYGPTTGVSTVQVTFWNDQAGNNLDNNGLQGIFISDLTFTAMTC</sequence>
<dbReference type="OrthoDB" id="3783351at2"/>
<protein>
    <submittedName>
        <fullName evidence="1">Uncharacterized protein</fullName>
    </submittedName>
</protein>
<dbReference type="EMBL" id="SZPY01000002">
    <property type="protein sequence ID" value="TKI62276.1"/>
    <property type="molecule type" value="Genomic_DNA"/>
</dbReference>